<dbReference type="RefSeq" id="XP_014629797.1">
    <property type="nucleotide sequence ID" value="XM_014774311.3"/>
</dbReference>
<dbReference type="InterPro" id="IPR033897">
    <property type="entry name" value="SRF-like_MADS-box"/>
</dbReference>
<name>A0A0R0KM60_SOYBN</name>
<dbReference type="AlphaFoldDB" id="A0A0R0KM60"/>
<evidence type="ECO:0000256" key="2">
    <source>
        <dbReference type="ARBA" id="ARBA00023015"/>
    </source>
</evidence>
<organism evidence="7">
    <name type="scientific">Glycine max</name>
    <name type="common">Soybean</name>
    <name type="synonym">Glycine hispida</name>
    <dbReference type="NCBI Taxonomy" id="3847"/>
    <lineage>
        <taxon>Eukaryota</taxon>
        <taxon>Viridiplantae</taxon>
        <taxon>Streptophyta</taxon>
        <taxon>Embryophyta</taxon>
        <taxon>Tracheophyta</taxon>
        <taxon>Spermatophyta</taxon>
        <taxon>Magnoliopsida</taxon>
        <taxon>eudicotyledons</taxon>
        <taxon>Gunneridae</taxon>
        <taxon>Pentapetalae</taxon>
        <taxon>rosids</taxon>
        <taxon>fabids</taxon>
        <taxon>Fabales</taxon>
        <taxon>Fabaceae</taxon>
        <taxon>Papilionoideae</taxon>
        <taxon>50 kb inversion clade</taxon>
        <taxon>NPAAA clade</taxon>
        <taxon>indigoferoid/millettioid clade</taxon>
        <taxon>Phaseoleae</taxon>
        <taxon>Glycine</taxon>
        <taxon>Glycine subgen. Soja</taxon>
    </lineage>
</organism>
<keyword evidence="4" id="KW-0804">Transcription</keyword>
<dbReference type="GO" id="GO:0006357">
    <property type="term" value="P:regulation of transcription by RNA polymerase II"/>
    <property type="evidence" value="ECO:0000318"/>
    <property type="project" value="GO_Central"/>
</dbReference>
<evidence type="ECO:0000313" key="7">
    <source>
        <dbReference type="EMBL" id="KRH68023.1"/>
    </source>
</evidence>
<evidence type="ECO:0000256" key="3">
    <source>
        <dbReference type="ARBA" id="ARBA00023125"/>
    </source>
</evidence>
<dbReference type="GO" id="GO:0046983">
    <property type="term" value="F:protein dimerization activity"/>
    <property type="evidence" value="ECO:0007669"/>
    <property type="project" value="InterPro"/>
</dbReference>
<evidence type="ECO:0000256" key="5">
    <source>
        <dbReference type="ARBA" id="ARBA00023242"/>
    </source>
</evidence>
<dbReference type="Proteomes" id="UP000008827">
    <property type="component" value="Chromosome 3"/>
</dbReference>
<comment type="subcellular location">
    <subcellularLocation>
        <location evidence="1">Nucleus</location>
    </subcellularLocation>
</comment>
<feature type="domain" description="MADS-box" evidence="6">
    <location>
        <begin position="2"/>
        <end position="50"/>
    </location>
</feature>
<gene>
    <name evidence="8" type="primary">LOC106798339</name>
    <name evidence="7" type="ORF">GLYMA_03G203300</name>
</gene>
<evidence type="ECO:0000313" key="8">
    <source>
        <dbReference type="EnsemblPlants" id="KRH68023"/>
    </source>
</evidence>
<sequence>MPRRKKITQKPIEDFVKRKACYRKRREILLKMVEDLTTLCDIDACAFILGPGDDVPNVWPSHDKAKEMLDKFENAPLSTRLKKNITPQVYIERANNKVENQLVELRKKNDEIDMSDLMHQIHDDGRSLSDFDASDISRLLSYVEEKLKGVRVKTGFSEQQLPPKPPTPQVSCPLQNDKIDSWDNIDEQVLQQQSFIDDLKEDGKINSGFDNNLGSNIGLPPPNTHVGDVDFEPFNQGYVDMMLPPENFGGLANESGLGFGVLPRDYFIGSNGNNDSELLYGSYYSEIGGNDIWSSYGNFGGKIVGSDDVMLPFNNNSQGNINETCLGIGQHDENQGGSINNVGLWNHQITLGASNDGVALERSNPNFVGTTSGENLNLGFPSHANLASSGERSDIELQEFSP</sequence>
<dbReference type="SMART" id="SM00432">
    <property type="entry name" value="MADS"/>
    <property type="match status" value="1"/>
</dbReference>
<evidence type="ECO:0000256" key="1">
    <source>
        <dbReference type="ARBA" id="ARBA00004123"/>
    </source>
</evidence>
<dbReference type="GO" id="GO:0005634">
    <property type="term" value="C:nucleus"/>
    <property type="evidence" value="ECO:0007669"/>
    <property type="project" value="UniProtKB-SubCell"/>
</dbReference>
<evidence type="ECO:0000313" key="9">
    <source>
        <dbReference type="Proteomes" id="UP000008827"/>
    </source>
</evidence>
<reference evidence="7 8" key="1">
    <citation type="journal article" date="2010" name="Nature">
        <title>Genome sequence of the palaeopolyploid soybean.</title>
        <authorList>
            <person name="Schmutz J."/>
            <person name="Cannon S.B."/>
            <person name="Schlueter J."/>
            <person name="Ma J."/>
            <person name="Mitros T."/>
            <person name="Nelson W."/>
            <person name="Hyten D.L."/>
            <person name="Song Q."/>
            <person name="Thelen J.J."/>
            <person name="Cheng J."/>
            <person name="Xu D."/>
            <person name="Hellsten U."/>
            <person name="May G.D."/>
            <person name="Yu Y."/>
            <person name="Sakurai T."/>
            <person name="Umezawa T."/>
            <person name="Bhattacharyya M.K."/>
            <person name="Sandhu D."/>
            <person name="Valliyodan B."/>
            <person name="Lindquist E."/>
            <person name="Peto M."/>
            <person name="Grant D."/>
            <person name="Shu S."/>
            <person name="Goodstein D."/>
            <person name="Barry K."/>
            <person name="Futrell-Griggs M."/>
            <person name="Abernathy B."/>
            <person name="Du J."/>
            <person name="Tian Z."/>
            <person name="Zhu L."/>
            <person name="Gill N."/>
            <person name="Joshi T."/>
            <person name="Libault M."/>
            <person name="Sethuraman A."/>
            <person name="Zhang X.-C."/>
            <person name="Shinozaki K."/>
            <person name="Nguyen H.T."/>
            <person name="Wing R.A."/>
            <person name="Cregan P."/>
            <person name="Specht J."/>
            <person name="Grimwood J."/>
            <person name="Rokhsar D."/>
            <person name="Stacey G."/>
            <person name="Shoemaker R.C."/>
            <person name="Jackson S.A."/>
        </authorList>
    </citation>
    <scope>NUCLEOTIDE SEQUENCE [LARGE SCALE GENOMIC DNA]</scope>
    <source>
        <strain evidence="8">cv. Williams 82</strain>
        <tissue evidence="7">Callus</tissue>
    </source>
</reference>
<evidence type="ECO:0000259" key="6">
    <source>
        <dbReference type="PROSITE" id="PS50066"/>
    </source>
</evidence>
<dbReference type="GeneID" id="106798339"/>
<dbReference type="Gene3D" id="3.40.1810.10">
    <property type="entry name" value="Transcription factor, MADS-box"/>
    <property type="match status" value="1"/>
</dbReference>
<dbReference type="InterPro" id="IPR036879">
    <property type="entry name" value="TF_MADSbox_sf"/>
</dbReference>
<dbReference type="Gramene" id="KRH68023">
    <property type="protein sequence ID" value="KRH68023"/>
    <property type="gene ID" value="GLYMA_03G203300"/>
</dbReference>
<dbReference type="GO" id="GO:0000981">
    <property type="term" value="F:DNA-binding transcription factor activity, RNA polymerase II-specific"/>
    <property type="evidence" value="ECO:0000318"/>
    <property type="project" value="GO_Central"/>
</dbReference>
<keyword evidence="2" id="KW-0805">Transcription regulation</keyword>
<keyword evidence="9" id="KW-1185">Reference proteome</keyword>
<dbReference type="OrthoDB" id="1436232at2759"/>
<dbReference type="KEGG" id="gmx:106798339"/>
<dbReference type="EMBL" id="CM000836">
    <property type="protein sequence ID" value="KRH68023.1"/>
    <property type="molecule type" value="Genomic_DNA"/>
</dbReference>
<dbReference type="SUPFAM" id="SSF55455">
    <property type="entry name" value="SRF-like"/>
    <property type="match status" value="1"/>
</dbReference>
<reference evidence="8" key="2">
    <citation type="submission" date="2018-02" db="UniProtKB">
        <authorList>
            <consortium name="EnsemblPlants"/>
        </authorList>
    </citation>
    <scope>IDENTIFICATION</scope>
    <source>
        <strain evidence="8">Williams 82</strain>
    </source>
</reference>
<dbReference type="OMA" id="WITNDSA"/>
<proteinExistence type="predicted"/>
<dbReference type="CDD" id="cd00266">
    <property type="entry name" value="MADS_SRF_like"/>
    <property type="match status" value="1"/>
</dbReference>
<reference evidence="7" key="3">
    <citation type="submission" date="2018-07" db="EMBL/GenBank/DDBJ databases">
        <title>WGS assembly of Glycine max.</title>
        <authorList>
            <person name="Schmutz J."/>
            <person name="Cannon S."/>
            <person name="Schlueter J."/>
            <person name="Ma J."/>
            <person name="Mitros T."/>
            <person name="Nelson W."/>
            <person name="Hyten D."/>
            <person name="Song Q."/>
            <person name="Thelen J."/>
            <person name="Cheng J."/>
            <person name="Xu D."/>
            <person name="Hellsten U."/>
            <person name="May G."/>
            <person name="Yu Y."/>
            <person name="Sakurai T."/>
            <person name="Umezawa T."/>
            <person name="Bhattacharyya M."/>
            <person name="Sandhu D."/>
            <person name="Valliyodan B."/>
            <person name="Lindquist E."/>
            <person name="Peto M."/>
            <person name="Grant D."/>
            <person name="Shu S."/>
            <person name="Goodstein D."/>
            <person name="Barry K."/>
            <person name="Futrell-Griggs M."/>
            <person name="Abernathy B."/>
            <person name="Du J."/>
            <person name="Tian Z."/>
            <person name="Zhu L."/>
            <person name="Gill N."/>
            <person name="Joshi T."/>
            <person name="Libault M."/>
            <person name="Sethuraman A."/>
            <person name="Zhang X."/>
            <person name="Shinozaki K."/>
            <person name="Nguyen H."/>
            <person name="Wing R."/>
            <person name="Cregan P."/>
            <person name="Specht J."/>
            <person name="Grimwood J."/>
            <person name="Rokhsar D."/>
            <person name="Stacey G."/>
            <person name="Shoemaker R."/>
            <person name="Jackson S."/>
        </authorList>
    </citation>
    <scope>NUCLEOTIDE SEQUENCE</scope>
    <source>
        <tissue evidence="7">Callus</tissue>
    </source>
</reference>
<dbReference type="PROSITE" id="PS50066">
    <property type="entry name" value="MADS_BOX_2"/>
    <property type="match status" value="1"/>
</dbReference>
<dbReference type="InterPro" id="IPR002100">
    <property type="entry name" value="TF_MADSbox"/>
</dbReference>
<dbReference type="EnsemblPlants" id="KRH68023">
    <property type="protein sequence ID" value="KRH68023"/>
    <property type="gene ID" value="GLYMA_03G203300"/>
</dbReference>
<evidence type="ECO:0000256" key="4">
    <source>
        <dbReference type="ARBA" id="ARBA00023163"/>
    </source>
</evidence>
<keyword evidence="3" id="KW-0238">DNA-binding</keyword>
<keyword evidence="5" id="KW-0539">Nucleus</keyword>
<dbReference type="GO" id="GO:0045944">
    <property type="term" value="P:positive regulation of transcription by RNA polymerase II"/>
    <property type="evidence" value="ECO:0007669"/>
    <property type="project" value="InterPro"/>
</dbReference>
<dbReference type="Pfam" id="PF00319">
    <property type="entry name" value="SRF-TF"/>
    <property type="match status" value="1"/>
</dbReference>
<accession>A0A0R0KM60</accession>
<dbReference type="GO" id="GO:0000978">
    <property type="term" value="F:RNA polymerase II cis-regulatory region sequence-specific DNA binding"/>
    <property type="evidence" value="ECO:0000318"/>
    <property type="project" value="GO_Central"/>
</dbReference>
<protein>
    <recommendedName>
        <fullName evidence="6">MADS-box domain-containing protein</fullName>
    </recommendedName>
</protein>